<dbReference type="Proteomes" id="UP000738325">
    <property type="component" value="Unassembled WGS sequence"/>
</dbReference>
<dbReference type="SUPFAM" id="SSF55729">
    <property type="entry name" value="Acyl-CoA N-acyltransferases (Nat)"/>
    <property type="match status" value="1"/>
</dbReference>
<evidence type="ECO:0000256" key="11">
    <source>
        <dbReference type="PIRSR" id="PIRSR602717-51"/>
    </source>
</evidence>
<feature type="compositionally biased region" description="Acidic residues" evidence="13">
    <location>
        <begin position="1218"/>
        <end position="1231"/>
    </location>
</feature>
<dbReference type="SUPFAM" id="SSF57903">
    <property type="entry name" value="FYVE/PHD zinc finger"/>
    <property type="match status" value="1"/>
</dbReference>
<dbReference type="EC" id="2.3.1.48" evidence="3 12"/>
<feature type="region of interest" description="Disordered" evidence="13">
    <location>
        <begin position="780"/>
        <end position="847"/>
    </location>
</feature>
<evidence type="ECO:0000256" key="8">
    <source>
        <dbReference type="ARBA" id="ARBA00022853"/>
    </source>
</evidence>
<dbReference type="GO" id="GO:0008270">
    <property type="term" value="F:zinc ion binding"/>
    <property type="evidence" value="ECO:0007669"/>
    <property type="project" value="UniProtKB-KW"/>
</dbReference>
<feature type="region of interest" description="Disordered" evidence="13">
    <location>
        <begin position="996"/>
        <end position="1322"/>
    </location>
</feature>
<evidence type="ECO:0000256" key="6">
    <source>
        <dbReference type="ARBA" id="ARBA00022771"/>
    </source>
</evidence>
<evidence type="ECO:0000256" key="5">
    <source>
        <dbReference type="ARBA" id="ARBA00022723"/>
    </source>
</evidence>
<evidence type="ECO:0000313" key="15">
    <source>
        <dbReference type="EMBL" id="KAG0324974.1"/>
    </source>
</evidence>
<dbReference type="Gene3D" id="1.10.10.10">
    <property type="entry name" value="Winged helix-like DNA-binding domain superfamily/Winged helix DNA-binding domain"/>
    <property type="match status" value="1"/>
</dbReference>
<feature type="active site" description="Proton donor/acceptor" evidence="11">
    <location>
        <position position="641"/>
    </location>
</feature>
<feature type="compositionally biased region" description="Basic and acidic residues" evidence="13">
    <location>
        <begin position="1047"/>
        <end position="1063"/>
    </location>
</feature>
<dbReference type="Pfam" id="PF01853">
    <property type="entry name" value="MOZ_SAS"/>
    <property type="match status" value="1"/>
</dbReference>
<sequence length="1322" mass="143767">MGANVPTKVPPHHLGNRCSSLTNIRLRSAPEPEPPRSIIVPNATFYLQDRMPSNSKTSRPKRKSAIVEPPKLSGCAKCLFGPEKDGSPDGIRRVLSSNRSWHCRRIFRGNVATDKMMVCDNCDRGWHCYCLDPPLATVPQHAFYCGDCIERHPERIPTDYKGATSKKKLTNGRGKTSAATDLATTSSTSGTLATESTSKRKHSKKSDERRKVRVIAAEDGQTASESASTAPRRAVIVPKKTNRDTGRAIVIIPIPIVESKAGPSSSSTTTELASATSTKNKSTGDSAKRRGRTPKPPQTTTATAISDATSVSAQLALLGLKRSHKKGGSAAFALKQASLMASNGKLSIRLKTSTDAAVSEEKKAKKARSKSRKKQEVEESSEKSEDDNGHGAALAESTLSELQVQDETAEEHPFGPHLTNEDADVSHTAPDAKDKMRFEVARDLAEKLVKDVPESSEAGSSAYSSPVAAIKKIRFGDWEIDTWYVAPYPEEYSQHPILYICEFCLKYMKSSFMAGRHRLKCVMRHPPGDEIYREGNISIFEVDGRKNKIYCQNLCLLAKMFLDHKTLYYDVEPFLFYVMTESGDLGCHFVGYFSKEKRSAMDYNVSCILTLPIHQRKGYGNLLIDFSYLLSKRENKTGSPEKPLSSLGLLSYKSYWKTVLFQRLLAIHRDESRKHRVSIDDLSQETAMTLDDIVTTLQTNNMIRAIPPSKSTESKSRGKQSRNRSNSIPPLRHELVADWDEVEAYCQKVAQKGYPVINPTKLKWAPFLLQRGLMATFPTEPNALKGDDETSGDEAFLSGISDTTRDDHSAVPKEPAPRKSHKKQPRVRGARRGRPPKIRAAEPAPMEYTYALEKDGTSATSDVTMADLDADASPALSAMHMGSSGTNSKDHQHRLRESSAPPDLTNFPDASHHQANGSDATKLAAKSSKGNGAVKKLNEGSITTAAIIAGAEGLSIQTKELKSRPTKSNISKGRGKDEEDDVLGDELSSVASLSLMGSPLSSSSLSAASSPSSIISNSLQESTHRDAEDASAGTAPEHNGFSADSGGHVELKADSDIDMRDTDILTPLAASGGTNSAKSHRSEKSSTGEMAEAAEDMEVEQQSSQDKEFGNKDDVSDEESEQEEEGDEDIDGEVDAAVGMGDAESSSEEEDAEGSAEDGSESEEAEEEEGTDDEDQDHEDESEQEKSAIDTDGEAGQNSEADVAGGESEQDQEHASSSDEEEDEAAEDDSDRDAKADASEEESDAAEEEAQADDEDDEEDDEEEEEEEDDDDEEESEVEADEVEEEGEAEEGGDARSSSSSEGEDQEGGQDDDQEDEEADAE</sequence>
<feature type="compositionally biased region" description="Basic and acidic residues" evidence="13">
    <location>
        <begin position="803"/>
        <end position="817"/>
    </location>
</feature>
<evidence type="ECO:0000256" key="1">
    <source>
        <dbReference type="ARBA" id="ARBA00004123"/>
    </source>
</evidence>
<feature type="compositionally biased region" description="Basic and acidic residues" evidence="13">
    <location>
        <begin position="1105"/>
        <end position="1114"/>
    </location>
</feature>
<dbReference type="SMART" id="SM00249">
    <property type="entry name" value="PHD"/>
    <property type="match status" value="1"/>
</dbReference>
<feature type="region of interest" description="Disordered" evidence="13">
    <location>
        <begin position="159"/>
        <end position="239"/>
    </location>
</feature>
<feature type="region of interest" description="Disordered" evidence="13">
    <location>
        <begin position="259"/>
        <end position="306"/>
    </location>
</feature>
<dbReference type="GO" id="GO:1990467">
    <property type="term" value="C:NuA3a histone acetyltransferase complex"/>
    <property type="evidence" value="ECO:0007669"/>
    <property type="project" value="TreeGrafter"/>
</dbReference>
<feature type="domain" description="MYST-type HAT" evidence="14">
    <location>
        <begin position="465"/>
        <end position="766"/>
    </location>
</feature>
<comment type="subcellular location">
    <subcellularLocation>
        <location evidence="1 12">Nucleus</location>
    </subcellularLocation>
</comment>
<dbReference type="InterPro" id="IPR036388">
    <property type="entry name" value="WH-like_DNA-bd_sf"/>
</dbReference>
<dbReference type="EMBL" id="JAAAIP010000129">
    <property type="protein sequence ID" value="KAG0324974.1"/>
    <property type="molecule type" value="Genomic_DNA"/>
</dbReference>
<feature type="compositionally biased region" description="Low complexity" evidence="13">
    <location>
        <begin position="996"/>
        <end position="1019"/>
    </location>
</feature>
<dbReference type="InterPro" id="IPR040706">
    <property type="entry name" value="Zf-MYST"/>
</dbReference>
<keyword evidence="9" id="KW-0007">Acetylation</keyword>
<dbReference type="GO" id="GO:0003712">
    <property type="term" value="F:transcription coregulator activity"/>
    <property type="evidence" value="ECO:0007669"/>
    <property type="project" value="TreeGrafter"/>
</dbReference>
<feature type="compositionally biased region" description="Acidic residues" evidence="13">
    <location>
        <begin position="1145"/>
        <end position="1183"/>
    </location>
</feature>
<feature type="region of interest" description="Disordered" evidence="13">
    <location>
        <begin position="704"/>
        <end position="731"/>
    </location>
</feature>
<feature type="compositionally biased region" description="Basic and acidic residues" evidence="13">
    <location>
        <begin position="374"/>
        <end position="389"/>
    </location>
</feature>
<protein>
    <recommendedName>
        <fullName evidence="3 12">Histone acetyltransferase</fullName>
        <ecNumber evidence="3 12">2.3.1.48</ecNumber>
    </recommendedName>
</protein>
<dbReference type="GO" id="GO:0006357">
    <property type="term" value="P:regulation of transcription by RNA polymerase II"/>
    <property type="evidence" value="ECO:0007669"/>
    <property type="project" value="TreeGrafter"/>
</dbReference>
<dbReference type="InterPro" id="IPR019787">
    <property type="entry name" value="Znf_PHD-finger"/>
</dbReference>
<keyword evidence="8" id="KW-0156">Chromatin regulator</keyword>
<dbReference type="InterPro" id="IPR013083">
    <property type="entry name" value="Znf_RING/FYVE/PHD"/>
</dbReference>
<comment type="caution">
    <text evidence="15">The sequence shown here is derived from an EMBL/GenBank/DDBJ whole genome shotgun (WGS) entry which is preliminary data.</text>
</comment>
<dbReference type="InterPro" id="IPR050603">
    <property type="entry name" value="MYST_HAT"/>
</dbReference>
<dbReference type="Pfam" id="PF17772">
    <property type="entry name" value="zf-MYST"/>
    <property type="match status" value="1"/>
</dbReference>
<dbReference type="GO" id="GO:0005634">
    <property type="term" value="C:nucleus"/>
    <property type="evidence" value="ECO:0007669"/>
    <property type="project" value="UniProtKB-SubCell"/>
</dbReference>
<dbReference type="Gene3D" id="3.40.630.30">
    <property type="match status" value="1"/>
</dbReference>
<dbReference type="PANTHER" id="PTHR10615">
    <property type="entry name" value="HISTONE ACETYLTRANSFERASE"/>
    <property type="match status" value="1"/>
</dbReference>
<reference evidence="15" key="1">
    <citation type="journal article" date="2020" name="Fungal Divers.">
        <title>Resolving the Mortierellaceae phylogeny through synthesis of multi-gene phylogenetics and phylogenomics.</title>
        <authorList>
            <person name="Vandepol N."/>
            <person name="Liber J."/>
            <person name="Desiro A."/>
            <person name="Na H."/>
            <person name="Kennedy M."/>
            <person name="Barry K."/>
            <person name="Grigoriev I.V."/>
            <person name="Miller A.N."/>
            <person name="O'Donnell K."/>
            <person name="Stajich J.E."/>
            <person name="Bonito G."/>
        </authorList>
    </citation>
    <scope>NUCLEOTIDE SEQUENCE</scope>
    <source>
        <strain evidence="15">REB-010B</strain>
    </source>
</reference>
<feature type="compositionally biased region" description="Acidic residues" evidence="13">
    <location>
        <begin position="1239"/>
        <end position="1292"/>
    </location>
</feature>
<dbReference type="Pfam" id="PF00628">
    <property type="entry name" value="PHD"/>
    <property type="match status" value="1"/>
</dbReference>
<dbReference type="PROSITE" id="PS51726">
    <property type="entry name" value="MYST_HAT"/>
    <property type="match status" value="1"/>
</dbReference>
<dbReference type="Gene3D" id="3.30.40.10">
    <property type="entry name" value="Zinc/RING finger domain, C3HC4 (zinc finger)"/>
    <property type="match status" value="1"/>
</dbReference>
<feature type="compositionally biased region" description="Acidic residues" evidence="13">
    <location>
        <begin position="1302"/>
        <end position="1322"/>
    </location>
</feature>
<dbReference type="FunFam" id="3.30.60.60:FF:000001">
    <property type="entry name" value="Histone acetyltransferase"/>
    <property type="match status" value="1"/>
</dbReference>
<evidence type="ECO:0000256" key="12">
    <source>
        <dbReference type="RuleBase" id="RU361211"/>
    </source>
</evidence>
<feature type="compositionally biased region" description="Acidic residues" evidence="13">
    <location>
        <begin position="1115"/>
        <end position="1134"/>
    </location>
</feature>
<keyword evidence="10 12" id="KW-0539">Nucleus</keyword>
<keyword evidence="4" id="KW-0808">Transferase</keyword>
<feature type="compositionally biased region" description="Low complexity" evidence="13">
    <location>
        <begin position="176"/>
        <end position="196"/>
    </location>
</feature>
<evidence type="ECO:0000256" key="10">
    <source>
        <dbReference type="ARBA" id="ARBA00023242"/>
    </source>
</evidence>
<accession>A0A9P6RP20</accession>
<dbReference type="FunFam" id="3.40.630.30:FF:000001">
    <property type="entry name" value="Histone acetyltransferase"/>
    <property type="match status" value="1"/>
</dbReference>
<keyword evidence="6" id="KW-0863">Zinc-finger</keyword>
<dbReference type="InterPro" id="IPR016181">
    <property type="entry name" value="Acyl_CoA_acyltransferase"/>
</dbReference>
<evidence type="ECO:0000256" key="9">
    <source>
        <dbReference type="ARBA" id="ARBA00022990"/>
    </source>
</evidence>
<feature type="region of interest" description="Disordered" evidence="13">
    <location>
        <begin position="953"/>
        <end position="983"/>
    </location>
</feature>
<evidence type="ECO:0000256" key="2">
    <source>
        <dbReference type="ARBA" id="ARBA00010107"/>
    </source>
</evidence>
<evidence type="ECO:0000256" key="13">
    <source>
        <dbReference type="SAM" id="MobiDB-lite"/>
    </source>
</evidence>
<dbReference type="PANTHER" id="PTHR10615:SF161">
    <property type="entry name" value="HISTONE ACETYLTRANSFERASE KAT7"/>
    <property type="match status" value="1"/>
</dbReference>
<proteinExistence type="inferred from homology"/>
<feature type="compositionally biased region" description="Basic residues" evidence="13">
    <location>
        <begin position="818"/>
        <end position="837"/>
    </location>
</feature>
<dbReference type="Gene3D" id="3.30.60.60">
    <property type="entry name" value="N-acetyl transferase-like"/>
    <property type="match status" value="1"/>
</dbReference>
<organism evidence="15 16">
    <name type="scientific">Dissophora globulifera</name>
    <dbReference type="NCBI Taxonomy" id="979702"/>
    <lineage>
        <taxon>Eukaryota</taxon>
        <taxon>Fungi</taxon>
        <taxon>Fungi incertae sedis</taxon>
        <taxon>Mucoromycota</taxon>
        <taxon>Mortierellomycotina</taxon>
        <taxon>Mortierellomycetes</taxon>
        <taxon>Mortierellales</taxon>
        <taxon>Mortierellaceae</taxon>
        <taxon>Dissophora</taxon>
    </lineage>
</organism>
<keyword evidence="16" id="KW-1185">Reference proteome</keyword>
<keyword evidence="7" id="KW-0862">Zinc</keyword>
<comment type="similarity">
    <text evidence="2 12">Belongs to the MYST (SAS/MOZ) family.</text>
</comment>
<dbReference type="InterPro" id="IPR001965">
    <property type="entry name" value="Znf_PHD"/>
</dbReference>
<feature type="region of interest" description="Disordered" evidence="13">
    <location>
        <begin position="353"/>
        <end position="429"/>
    </location>
</feature>
<feature type="compositionally biased region" description="Low complexity" evidence="13">
    <location>
        <begin position="264"/>
        <end position="278"/>
    </location>
</feature>
<evidence type="ECO:0000313" key="16">
    <source>
        <dbReference type="Proteomes" id="UP000738325"/>
    </source>
</evidence>
<gene>
    <name evidence="15" type="ORF">BGZ99_001188</name>
</gene>
<dbReference type="InterPro" id="IPR011011">
    <property type="entry name" value="Znf_FYVE_PHD"/>
</dbReference>
<feature type="compositionally biased region" description="Polar residues" evidence="13">
    <location>
        <begin position="397"/>
        <end position="406"/>
    </location>
</feature>
<evidence type="ECO:0000256" key="3">
    <source>
        <dbReference type="ARBA" id="ARBA00013184"/>
    </source>
</evidence>
<dbReference type="GO" id="GO:0004402">
    <property type="term" value="F:histone acetyltransferase activity"/>
    <property type="evidence" value="ECO:0007669"/>
    <property type="project" value="InterPro"/>
</dbReference>
<dbReference type="GO" id="GO:0031507">
    <property type="term" value="P:heterochromatin formation"/>
    <property type="evidence" value="ECO:0007669"/>
    <property type="project" value="UniProtKB-ARBA"/>
</dbReference>
<feature type="region of interest" description="Disordered" evidence="13">
    <location>
        <begin position="877"/>
        <end position="939"/>
    </location>
</feature>
<comment type="catalytic activity">
    <reaction evidence="12">
        <text>L-lysyl-[protein] + acetyl-CoA = N(6)-acetyl-L-lysyl-[protein] + CoA + H(+)</text>
        <dbReference type="Rhea" id="RHEA:45948"/>
        <dbReference type="Rhea" id="RHEA-COMP:9752"/>
        <dbReference type="Rhea" id="RHEA-COMP:10731"/>
        <dbReference type="ChEBI" id="CHEBI:15378"/>
        <dbReference type="ChEBI" id="CHEBI:29969"/>
        <dbReference type="ChEBI" id="CHEBI:57287"/>
        <dbReference type="ChEBI" id="CHEBI:57288"/>
        <dbReference type="ChEBI" id="CHEBI:61930"/>
        <dbReference type="EC" id="2.3.1.48"/>
    </reaction>
</comment>
<evidence type="ECO:0000259" key="14">
    <source>
        <dbReference type="PROSITE" id="PS51726"/>
    </source>
</evidence>
<evidence type="ECO:0000256" key="4">
    <source>
        <dbReference type="ARBA" id="ARBA00022679"/>
    </source>
</evidence>
<keyword evidence="5" id="KW-0479">Metal-binding</keyword>
<dbReference type="InterPro" id="IPR002717">
    <property type="entry name" value="HAT_MYST-type"/>
</dbReference>
<evidence type="ECO:0000256" key="7">
    <source>
        <dbReference type="ARBA" id="ARBA00022833"/>
    </source>
</evidence>
<name>A0A9P6RP20_9FUNG</name>
<feature type="compositionally biased region" description="Basic residues" evidence="13">
    <location>
        <begin position="364"/>
        <end position="373"/>
    </location>
</feature>
<dbReference type="OrthoDB" id="787137at2759"/>
<dbReference type="GO" id="GO:0003682">
    <property type="term" value="F:chromatin binding"/>
    <property type="evidence" value="ECO:0007669"/>
    <property type="project" value="TreeGrafter"/>
</dbReference>